<proteinExistence type="predicted"/>
<organism evidence="1 2">
    <name type="scientific">Nocardiopsis changdeensis</name>
    <dbReference type="NCBI Taxonomy" id="2831969"/>
    <lineage>
        <taxon>Bacteria</taxon>
        <taxon>Bacillati</taxon>
        <taxon>Actinomycetota</taxon>
        <taxon>Actinomycetes</taxon>
        <taxon>Streptosporangiales</taxon>
        <taxon>Nocardiopsidaceae</taxon>
        <taxon>Nocardiopsis</taxon>
    </lineage>
</organism>
<dbReference type="EMBL" id="CP074133">
    <property type="protein sequence ID" value="QUX25694.1"/>
    <property type="molecule type" value="Genomic_DNA"/>
</dbReference>
<keyword evidence="2" id="KW-1185">Reference proteome</keyword>
<gene>
    <name evidence="1" type="ORF">KGD84_02260</name>
</gene>
<sequence length="65" mass="7239">MASTDGGLPLSVRADYDGRRVTVRLTDQQWWRPMPGEPGITIPLARQGAEEDLAHQLARELLGRL</sequence>
<name>A0ABX8BWV5_9ACTN</name>
<protein>
    <submittedName>
        <fullName evidence="1">Uncharacterized protein</fullName>
    </submittedName>
</protein>
<evidence type="ECO:0000313" key="1">
    <source>
        <dbReference type="EMBL" id="QUX25694.1"/>
    </source>
</evidence>
<dbReference type="Proteomes" id="UP000676079">
    <property type="component" value="Chromosome"/>
</dbReference>
<accession>A0ABX8BWV5</accession>
<reference evidence="1 2" key="1">
    <citation type="submission" date="2021-05" db="EMBL/GenBank/DDBJ databases">
        <title>Direct Submission.</title>
        <authorList>
            <person name="Li K."/>
            <person name="Gao J."/>
        </authorList>
    </citation>
    <scope>NUCLEOTIDE SEQUENCE [LARGE SCALE GENOMIC DNA]</scope>
    <source>
        <strain evidence="1 2">Mg02</strain>
    </source>
</reference>
<evidence type="ECO:0000313" key="2">
    <source>
        <dbReference type="Proteomes" id="UP000676079"/>
    </source>
</evidence>